<evidence type="ECO:0000313" key="10">
    <source>
        <dbReference type="Proteomes" id="UP000298030"/>
    </source>
</evidence>
<gene>
    <name evidence="9" type="ORF">FA13DRAFT_1789046</name>
</gene>
<dbReference type="AlphaFoldDB" id="A0A4Y7TL27"/>
<dbReference type="GO" id="GO:0016020">
    <property type="term" value="C:membrane"/>
    <property type="evidence" value="ECO:0007669"/>
    <property type="project" value="UniProtKB-SubCell"/>
</dbReference>
<dbReference type="InterPro" id="IPR001958">
    <property type="entry name" value="Tet-R_TetA/multi-R_MdtG-like"/>
</dbReference>
<feature type="transmembrane region" description="Helical" evidence="7">
    <location>
        <begin position="71"/>
        <end position="93"/>
    </location>
</feature>
<keyword evidence="10" id="KW-1185">Reference proteome</keyword>
<dbReference type="PROSITE" id="PS50850">
    <property type="entry name" value="MFS"/>
    <property type="match status" value="1"/>
</dbReference>
<feature type="transmembrane region" description="Helical" evidence="7">
    <location>
        <begin position="439"/>
        <end position="459"/>
    </location>
</feature>
<feature type="transmembrane region" description="Helical" evidence="7">
    <location>
        <begin position="162"/>
        <end position="185"/>
    </location>
</feature>
<feature type="transmembrane region" description="Helical" evidence="7">
    <location>
        <begin position="335"/>
        <end position="353"/>
    </location>
</feature>
<dbReference type="CDD" id="cd17330">
    <property type="entry name" value="MFS_SLC46_TetA_like"/>
    <property type="match status" value="1"/>
</dbReference>
<dbReference type="SUPFAM" id="SSF103473">
    <property type="entry name" value="MFS general substrate transporter"/>
    <property type="match status" value="1"/>
</dbReference>
<name>A0A4Y7TL27_COPMI</name>
<dbReference type="Proteomes" id="UP000298030">
    <property type="component" value="Unassembled WGS sequence"/>
</dbReference>
<dbReference type="Gene3D" id="1.20.1250.20">
    <property type="entry name" value="MFS general substrate transporter like domains"/>
    <property type="match status" value="1"/>
</dbReference>
<evidence type="ECO:0000256" key="6">
    <source>
        <dbReference type="SAM" id="MobiDB-lite"/>
    </source>
</evidence>
<dbReference type="PRINTS" id="PR01035">
    <property type="entry name" value="TCRTETA"/>
</dbReference>
<evidence type="ECO:0000256" key="5">
    <source>
        <dbReference type="ARBA" id="ARBA00023136"/>
    </source>
</evidence>
<sequence>MDDDHSPNSTRMDETTPLLDDKPRRTPLPKVQLGIVLFMQVCEPITSQSIYPYINQLISELDITGGDEKKVGYYAGLIESLFFATEALTVLQWSRASDHIGRKPVLLIGLFGLTLSMLCFGLSRSFWGLVVSRCLTGLLNGNIGVMKSVMGELTDSTNRADGFSLIPVVWALGVTIGPFMGGSLSRPHERFPSFFGSPFWEMYPYFLPCVATSGFCLAAFVIGIFFFKETVPKRKYIRPRLASTDSQDTLVGTLVDPKGSPIRDENAPLPLRELITYPVLISVSNYVSLAFVNICGLGLSPPTIGFIMGLYGAGCGIYQGLFFAPILRRFGEKRVFMFSVFLFIPMFCMYPAISMLAKANGLTRGVWLLVIILLTILAVMDMAYGCIFVYITTAAPHKRSLGATNGLSQTTVSIARAIGPALSTSLFSISVERNILGGYGVYALLACVSVGALILGSYLPDKPWDDKEDSLDDGDGLEV</sequence>
<comment type="subcellular location">
    <subcellularLocation>
        <location evidence="1">Membrane</location>
        <topology evidence="1">Multi-pass membrane protein</topology>
    </subcellularLocation>
</comment>
<accession>A0A4Y7TL27</accession>
<reference evidence="9 10" key="1">
    <citation type="journal article" date="2019" name="Nat. Ecol. Evol.">
        <title>Megaphylogeny resolves global patterns of mushroom evolution.</title>
        <authorList>
            <person name="Varga T."/>
            <person name="Krizsan K."/>
            <person name="Foldi C."/>
            <person name="Dima B."/>
            <person name="Sanchez-Garcia M."/>
            <person name="Sanchez-Ramirez S."/>
            <person name="Szollosi G.J."/>
            <person name="Szarkandi J.G."/>
            <person name="Papp V."/>
            <person name="Albert L."/>
            <person name="Andreopoulos W."/>
            <person name="Angelini C."/>
            <person name="Antonin V."/>
            <person name="Barry K.W."/>
            <person name="Bougher N.L."/>
            <person name="Buchanan P."/>
            <person name="Buyck B."/>
            <person name="Bense V."/>
            <person name="Catcheside P."/>
            <person name="Chovatia M."/>
            <person name="Cooper J."/>
            <person name="Damon W."/>
            <person name="Desjardin D."/>
            <person name="Finy P."/>
            <person name="Geml J."/>
            <person name="Haridas S."/>
            <person name="Hughes K."/>
            <person name="Justo A."/>
            <person name="Karasinski D."/>
            <person name="Kautmanova I."/>
            <person name="Kiss B."/>
            <person name="Kocsube S."/>
            <person name="Kotiranta H."/>
            <person name="LaButti K.M."/>
            <person name="Lechner B.E."/>
            <person name="Liimatainen K."/>
            <person name="Lipzen A."/>
            <person name="Lukacs Z."/>
            <person name="Mihaltcheva S."/>
            <person name="Morgado L.N."/>
            <person name="Niskanen T."/>
            <person name="Noordeloos M.E."/>
            <person name="Ohm R.A."/>
            <person name="Ortiz-Santana B."/>
            <person name="Ovrebo C."/>
            <person name="Racz N."/>
            <person name="Riley R."/>
            <person name="Savchenko A."/>
            <person name="Shiryaev A."/>
            <person name="Soop K."/>
            <person name="Spirin V."/>
            <person name="Szebenyi C."/>
            <person name="Tomsovsky M."/>
            <person name="Tulloss R.E."/>
            <person name="Uehling J."/>
            <person name="Grigoriev I.V."/>
            <person name="Vagvolgyi C."/>
            <person name="Papp T."/>
            <person name="Martin F.M."/>
            <person name="Miettinen O."/>
            <person name="Hibbett D.S."/>
            <person name="Nagy L.G."/>
        </authorList>
    </citation>
    <scope>NUCLEOTIDE SEQUENCE [LARGE SCALE GENOMIC DNA]</scope>
    <source>
        <strain evidence="9 10">FP101781</strain>
    </source>
</reference>
<dbReference type="PANTHER" id="PTHR23504">
    <property type="entry name" value="MAJOR FACILITATOR SUPERFAMILY DOMAIN-CONTAINING PROTEIN 10"/>
    <property type="match status" value="1"/>
</dbReference>
<evidence type="ECO:0000256" key="7">
    <source>
        <dbReference type="SAM" id="Phobius"/>
    </source>
</evidence>
<feature type="compositionally biased region" description="Basic and acidic residues" evidence="6">
    <location>
        <begin position="1"/>
        <end position="24"/>
    </location>
</feature>
<dbReference type="GO" id="GO:0022857">
    <property type="term" value="F:transmembrane transporter activity"/>
    <property type="evidence" value="ECO:0007669"/>
    <property type="project" value="InterPro"/>
</dbReference>
<dbReference type="InterPro" id="IPR020846">
    <property type="entry name" value="MFS_dom"/>
</dbReference>
<feature type="transmembrane region" description="Helical" evidence="7">
    <location>
        <begin position="205"/>
        <end position="227"/>
    </location>
</feature>
<evidence type="ECO:0000313" key="9">
    <source>
        <dbReference type="EMBL" id="TEB34638.1"/>
    </source>
</evidence>
<dbReference type="Pfam" id="PF07690">
    <property type="entry name" value="MFS_1"/>
    <property type="match status" value="2"/>
</dbReference>
<protein>
    <submittedName>
        <fullName evidence="9">MFS general substrate transporter</fullName>
    </submittedName>
</protein>
<organism evidence="9 10">
    <name type="scientific">Coprinellus micaceus</name>
    <name type="common">Glistening ink-cap mushroom</name>
    <name type="synonym">Coprinus micaceus</name>
    <dbReference type="NCBI Taxonomy" id="71717"/>
    <lineage>
        <taxon>Eukaryota</taxon>
        <taxon>Fungi</taxon>
        <taxon>Dikarya</taxon>
        <taxon>Basidiomycota</taxon>
        <taxon>Agaricomycotina</taxon>
        <taxon>Agaricomycetes</taxon>
        <taxon>Agaricomycetidae</taxon>
        <taxon>Agaricales</taxon>
        <taxon>Agaricineae</taxon>
        <taxon>Psathyrellaceae</taxon>
        <taxon>Coprinellus</taxon>
    </lineage>
</organism>
<keyword evidence="4 7" id="KW-1133">Transmembrane helix</keyword>
<evidence type="ECO:0000256" key="4">
    <source>
        <dbReference type="ARBA" id="ARBA00022989"/>
    </source>
</evidence>
<feature type="region of interest" description="Disordered" evidence="6">
    <location>
        <begin position="1"/>
        <end position="25"/>
    </location>
</feature>
<feature type="transmembrane region" description="Helical" evidence="7">
    <location>
        <begin position="305"/>
        <end position="323"/>
    </location>
</feature>
<dbReference type="PANTHER" id="PTHR23504:SF15">
    <property type="entry name" value="MAJOR FACILITATOR SUPERFAMILY (MFS) PROFILE DOMAIN-CONTAINING PROTEIN"/>
    <property type="match status" value="1"/>
</dbReference>
<dbReference type="EMBL" id="QPFP01000009">
    <property type="protein sequence ID" value="TEB34638.1"/>
    <property type="molecule type" value="Genomic_DNA"/>
</dbReference>
<feature type="transmembrane region" description="Helical" evidence="7">
    <location>
        <begin position="279"/>
        <end position="299"/>
    </location>
</feature>
<feature type="domain" description="Major facilitator superfamily (MFS) profile" evidence="8">
    <location>
        <begin position="32"/>
        <end position="464"/>
    </location>
</feature>
<evidence type="ECO:0000256" key="1">
    <source>
        <dbReference type="ARBA" id="ARBA00004141"/>
    </source>
</evidence>
<evidence type="ECO:0000259" key="8">
    <source>
        <dbReference type="PROSITE" id="PS50850"/>
    </source>
</evidence>
<comment type="caution">
    <text evidence="9">The sequence shown here is derived from an EMBL/GenBank/DDBJ whole genome shotgun (WGS) entry which is preliminary data.</text>
</comment>
<keyword evidence="2" id="KW-0813">Transport</keyword>
<dbReference type="InterPro" id="IPR036259">
    <property type="entry name" value="MFS_trans_sf"/>
</dbReference>
<keyword evidence="5 7" id="KW-0472">Membrane</keyword>
<keyword evidence="3 7" id="KW-0812">Transmembrane</keyword>
<proteinExistence type="predicted"/>
<dbReference type="InterPro" id="IPR011701">
    <property type="entry name" value="MFS"/>
</dbReference>
<feature type="transmembrane region" description="Helical" evidence="7">
    <location>
        <begin position="365"/>
        <end position="391"/>
    </location>
</feature>
<evidence type="ECO:0000256" key="2">
    <source>
        <dbReference type="ARBA" id="ARBA00022448"/>
    </source>
</evidence>
<dbReference type="OrthoDB" id="419616at2759"/>
<feature type="transmembrane region" description="Helical" evidence="7">
    <location>
        <begin position="105"/>
        <end position="123"/>
    </location>
</feature>
<evidence type="ECO:0000256" key="3">
    <source>
        <dbReference type="ARBA" id="ARBA00022692"/>
    </source>
</evidence>